<evidence type="ECO:0000313" key="13">
    <source>
        <dbReference type="Proteomes" id="UP000494165"/>
    </source>
</evidence>
<dbReference type="InterPro" id="IPR014743">
    <property type="entry name" value="Cl-channel_core"/>
</dbReference>
<comment type="subcellular location">
    <subcellularLocation>
        <location evidence="1">Endosome membrane</location>
        <topology evidence="1">Multi-pass membrane protein</topology>
    </subcellularLocation>
    <subcellularLocation>
        <location evidence="9">Membrane</location>
        <topology evidence="9">Multi-pass membrane protein</topology>
    </subcellularLocation>
</comment>
<comment type="similarity">
    <text evidence="9">Belongs to the chloride channel (TC 2.A.49) family.</text>
</comment>
<feature type="transmembrane region" description="Helical" evidence="9">
    <location>
        <begin position="350"/>
        <end position="366"/>
    </location>
</feature>
<keyword evidence="5 9" id="KW-0406">Ion transport</keyword>
<evidence type="ECO:0000256" key="10">
    <source>
        <dbReference type="SAM" id="MobiDB-lite"/>
    </source>
</evidence>
<sequence length="887" mass="97367">MTSDGDKWWADVSSGDAGYQYQYSRLATEEMESDPLRGDRAPQFCNPSYQALSDNKLPIPFEPRDQAHGGTCRGPPPPTSASSSKIATAVYHRKGSQNGHPDRLNSLSSDDDMIDITTTGTVSERAMLEEELAAASHITTESDEIPGIGQYEDFHTIDWQRDIARDRMRHRYIIKKKQNSICDLIRGAHDAWSGWVCVLLVGLFTGAVAGVIDIGASWMTDLKYGICPQAFWLNQEQCCWSSNETDFEVGSCSQWLTWPEVFGLSREGSGPYVLSYLLYVLWALLFAALAACLVRMFAPYACGSGIPEIKTILSGFIIRGYLGKWTLIIKSVGIMLSVSAGLNLGKEGPMVHIACCIGNILSYLFPKYGRNEAKKREILSAAAAAGVSVAFGAPIGGVLFSLEEVSYYFPLKTLWRSFFCALVAAFILRSINPFGNEHSVLFYVEYSKDWIFFELVPFIGLGVIGGVIATIFIKANLWWCRYRKVSRLGQYPVSEVLIVSLVTAVIAYPNPYTRMSTSQLIYLLFSQCGVANSDPLCDYNRNFTDVNSAIETAAAGPGVYNALWLLSLALIFKLVGTIFTFGIKVPCGLFIPSLCLGAIVGRFVGIGMEQLAYNYPHIWVFSGECSTGDNCITPGLYAMVGAAAVLGGVTRMTVSLVVIMFELTGGVRYIVPLMAAAMASKWVGDALGRQGIYDAHINLNGYPFLDSKEEFEHTSLAADVMQPKRNEPLSVITQDSMTVDDVAALLKETEHNGFPVVVSRESQYLVGFVLRRDLNLAIANAKRLNEGITGQSLVVFVSPNASGDGGESSMGARRPAPLILKKILDMAPITMTDQTPMETVVDMFRKLGLRQTLVTHNGRLLGVITKKDVLRHIKQMDNEDPNSVLFN</sequence>
<dbReference type="FunFam" id="1.10.3080.10:FF:000011">
    <property type="entry name" value="Chloride channel protein"/>
    <property type="match status" value="1"/>
</dbReference>
<dbReference type="PRINTS" id="PR00762">
    <property type="entry name" value="CLCHANNEL"/>
</dbReference>
<evidence type="ECO:0000256" key="9">
    <source>
        <dbReference type="RuleBase" id="RU361221"/>
    </source>
</evidence>
<dbReference type="GO" id="GO:0008021">
    <property type="term" value="C:synaptic vesicle"/>
    <property type="evidence" value="ECO:0007669"/>
    <property type="project" value="TreeGrafter"/>
</dbReference>
<dbReference type="GO" id="GO:0010008">
    <property type="term" value="C:endosome membrane"/>
    <property type="evidence" value="ECO:0007669"/>
    <property type="project" value="UniProtKB-SubCell"/>
</dbReference>
<dbReference type="GO" id="GO:0005247">
    <property type="term" value="F:voltage-gated chloride channel activity"/>
    <property type="evidence" value="ECO:0007669"/>
    <property type="project" value="TreeGrafter"/>
</dbReference>
<keyword evidence="7 9" id="KW-0868">Chloride</keyword>
<feature type="transmembrane region" description="Helical" evidence="9">
    <location>
        <begin position="636"/>
        <end position="661"/>
    </location>
</feature>
<feature type="transmembrane region" description="Helical" evidence="9">
    <location>
        <begin position="378"/>
        <end position="402"/>
    </location>
</feature>
<dbReference type="Gene3D" id="1.10.3080.10">
    <property type="entry name" value="Clc chloride channel"/>
    <property type="match status" value="1"/>
</dbReference>
<evidence type="ECO:0000256" key="2">
    <source>
        <dbReference type="ARBA" id="ARBA00022448"/>
    </source>
</evidence>
<dbReference type="InterPro" id="IPR001807">
    <property type="entry name" value="ClC"/>
</dbReference>
<feature type="region of interest" description="Disordered" evidence="10">
    <location>
        <begin position="30"/>
        <end position="112"/>
    </location>
</feature>
<name>A0A8S1C4J7_9INSE</name>
<dbReference type="SUPFAM" id="SSF81340">
    <property type="entry name" value="Clc chloride channel"/>
    <property type="match status" value="1"/>
</dbReference>
<dbReference type="SUPFAM" id="SSF54631">
    <property type="entry name" value="CBS-domain pair"/>
    <property type="match status" value="1"/>
</dbReference>
<organism evidence="12 13">
    <name type="scientific">Cloeon dipterum</name>
    <dbReference type="NCBI Taxonomy" id="197152"/>
    <lineage>
        <taxon>Eukaryota</taxon>
        <taxon>Metazoa</taxon>
        <taxon>Ecdysozoa</taxon>
        <taxon>Arthropoda</taxon>
        <taxon>Hexapoda</taxon>
        <taxon>Insecta</taxon>
        <taxon>Pterygota</taxon>
        <taxon>Palaeoptera</taxon>
        <taxon>Ephemeroptera</taxon>
        <taxon>Pisciforma</taxon>
        <taxon>Baetidae</taxon>
        <taxon>Cloeon</taxon>
    </lineage>
</organism>
<feature type="transmembrane region" description="Helical" evidence="9">
    <location>
        <begin position="491"/>
        <end position="508"/>
    </location>
</feature>
<dbReference type="OrthoDB" id="44789at2759"/>
<dbReference type="GO" id="GO:0005794">
    <property type="term" value="C:Golgi apparatus"/>
    <property type="evidence" value="ECO:0007669"/>
    <property type="project" value="TreeGrafter"/>
</dbReference>
<evidence type="ECO:0000256" key="1">
    <source>
        <dbReference type="ARBA" id="ARBA00004337"/>
    </source>
</evidence>
<evidence type="ECO:0000259" key="11">
    <source>
        <dbReference type="PROSITE" id="PS51371"/>
    </source>
</evidence>
<evidence type="ECO:0000256" key="5">
    <source>
        <dbReference type="ARBA" id="ARBA00023065"/>
    </source>
</evidence>
<dbReference type="Pfam" id="PF00571">
    <property type="entry name" value="CBS"/>
    <property type="match status" value="2"/>
</dbReference>
<dbReference type="GO" id="GO:0005769">
    <property type="term" value="C:early endosome"/>
    <property type="evidence" value="ECO:0007669"/>
    <property type="project" value="TreeGrafter"/>
</dbReference>
<feature type="domain" description="CBS" evidence="11">
    <location>
        <begin position="824"/>
        <end position="881"/>
    </location>
</feature>
<keyword evidence="6 9" id="KW-0472">Membrane</keyword>
<dbReference type="InterPro" id="IPR046342">
    <property type="entry name" value="CBS_dom_sf"/>
</dbReference>
<evidence type="ECO:0000256" key="3">
    <source>
        <dbReference type="ARBA" id="ARBA00022692"/>
    </source>
</evidence>
<dbReference type="SMART" id="SM00116">
    <property type="entry name" value="CBS"/>
    <property type="match status" value="2"/>
</dbReference>
<keyword evidence="4 9" id="KW-1133">Transmembrane helix</keyword>
<dbReference type="FunFam" id="3.90.1280.20:FF:000003">
    <property type="entry name" value="Chloride channel protein"/>
    <property type="match status" value="1"/>
</dbReference>
<evidence type="ECO:0000256" key="6">
    <source>
        <dbReference type="ARBA" id="ARBA00023136"/>
    </source>
</evidence>
<feature type="transmembrane region" description="Helical" evidence="9">
    <location>
        <begin position="562"/>
        <end position="582"/>
    </location>
</feature>
<keyword evidence="2 9" id="KW-0813">Transport</keyword>
<evidence type="ECO:0000313" key="12">
    <source>
        <dbReference type="EMBL" id="CAB3365852.1"/>
    </source>
</evidence>
<dbReference type="InterPro" id="IPR000644">
    <property type="entry name" value="CBS_dom"/>
</dbReference>
<dbReference type="PROSITE" id="PS51371">
    <property type="entry name" value="CBS"/>
    <property type="match status" value="2"/>
</dbReference>
<dbReference type="Gene3D" id="3.90.1280.20">
    <property type="match status" value="2"/>
</dbReference>
<dbReference type="Pfam" id="PF00654">
    <property type="entry name" value="Voltage_CLC"/>
    <property type="match status" value="1"/>
</dbReference>
<dbReference type="EMBL" id="CADEPI010000022">
    <property type="protein sequence ID" value="CAB3365852.1"/>
    <property type="molecule type" value="Genomic_DNA"/>
</dbReference>
<comment type="caution">
    <text evidence="12">The sequence shown here is derived from an EMBL/GenBank/DDBJ whole genome shotgun (WGS) entry which is preliminary data.</text>
</comment>
<keyword evidence="3 9" id="KW-0812">Transmembrane</keyword>
<feature type="transmembrane region" description="Helical" evidence="9">
    <location>
        <begin position="192"/>
        <end position="214"/>
    </location>
</feature>
<feature type="domain" description="CBS" evidence="11">
    <location>
        <begin position="721"/>
        <end position="784"/>
    </location>
</feature>
<proteinExistence type="inferred from homology"/>
<feature type="transmembrane region" description="Helical" evidence="9">
    <location>
        <begin position="276"/>
        <end position="298"/>
    </location>
</feature>
<gene>
    <name evidence="12" type="ORF">CLODIP_2_CD06524</name>
</gene>
<feature type="transmembrane region" description="Helical" evidence="9">
    <location>
        <begin position="318"/>
        <end position="338"/>
    </location>
</feature>
<dbReference type="CDD" id="cd03684">
    <property type="entry name" value="ClC_3_like"/>
    <property type="match status" value="1"/>
</dbReference>
<evidence type="ECO:0000256" key="8">
    <source>
        <dbReference type="PROSITE-ProRule" id="PRU00703"/>
    </source>
</evidence>
<dbReference type="CDD" id="cd04591">
    <property type="entry name" value="CBS_pair_voltage-gated_CLC_euk_bac"/>
    <property type="match status" value="1"/>
</dbReference>
<dbReference type="GO" id="GO:0005886">
    <property type="term" value="C:plasma membrane"/>
    <property type="evidence" value="ECO:0007669"/>
    <property type="project" value="TreeGrafter"/>
</dbReference>
<dbReference type="PANTHER" id="PTHR45711">
    <property type="entry name" value="CHLORIDE CHANNEL PROTEIN"/>
    <property type="match status" value="1"/>
</dbReference>
<reference evidence="12 13" key="1">
    <citation type="submission" date="2020-04" db="EMBL/GenBank/DDBJ databases">
        <authorList>
            <person name="Alioto T."/>
            <person name="Alioto T."/>
            <person name="Gomez Garrido J."/>
        </authorList>
    </citation>
    <scope>NUCLEOTIDE SEQUENCE [LARGE SCALE GENOMIC DNA]</scope>
</reference>
<protein>
    <recommendedName>
        <fullName evidence="9">Chloride channel protein</fullName>
    </recommendedName>
</protein>
<dbReference type="PANTHER" id="PTHR45711:SF6">
    <property type="entry name" value="CHLORIDE CHANNEL PROTEIN"/>
    <property type="match status" value="1"/>
</dbReference>
<dbReference type="Proteomes" id="UP000494165">
    <property type="component" value="Unassembled WGS sequence"/>
</dbReference>
<evidence type="ECO:0000256" key="7">
    <source>
        <dbReference type="ARBA" id="ARBA00023214"/>
    </source>
</evidence>
<feature type="transmembrane region" description="Helical" evidence="9">
    <location>
        <begin position="589"/>
        <end position="608"/>
    </location>
</feature>
<feature type="transmembrane region" description="Helical" evidence="9">
    <location>
        <begin position="451"/>
        <end position="479"/>
    </location>
</feature>
<keyword evidence="8" id="KW-0129">CBS domain</keyword>
<evidence type="ECO:0000256" key="4">
    <source>
        <dbReference type="ARBA" id="ARBA00022989"/>
    </source>
</evidence>
<accession>A0A8S1C4J7</accession>
<keyword evidence="13" id="KW-1185">Reference proteome</keyword>
<dbReference type="AlphaFoldDB" id="A0A8S1C4J7"/>